<keyword evidence="1" id="KW-0472">Membrane</keyword>
<evidence type="ECO:0000313" key="2">
    <source>
        <dbReference type="EMBL" id="ALT58012.1"/>
    </source>
</evidence>
<feature type="transmembrane region" description="Helical" evidence="1">
    <location>
        <begin position="12"/>
        <end position="31"/>
    </location>
</feature>
<evidence type="ECO:0000256" key="1">
    <source>
        <dbReference type="SAM" id="Phobius"/>
    </source>
</evidence>
<keyword evidence="1" id="KW-0812">Transmembrane</keyword>
<organism evidence="2 3">
    <name type="scientific">Pseudomonas phage SM1</name>
    <dbReference type="NCBI Taxonomy" id="1772332"/>
    <lineage>
        <taxon>Viruses</taxon>
        <taxon>Duplodnaviria</taxon>
        <taxon>Heunggongvirae</taxon>
        <taxon>Uroviricota</taxon>
        <taxon>Caudoviricetes</taxon>
        <taxon>Samunavirus</taxon>
        <taxon>Samunavirus SM1</taxon>
    </lineage>
</organism>
<accession>A0A0U2SAH3</accession>
<keyword evidence="3" id="KW-1185">Reference proteome</keyword>
<gene>
    <name evidence="2" type="ORF">SM1_019</name>
</gene>
<dbReference type="Proteomes" id="UP000224832">
    <property type="component" value="Segment"/>
</dbReference>
<dbReference type="EMBL" id="KU245542">
    <property type="protein sequence ID" value="ALT58012.1"/>
    <property type="molecule type" value="Genomic_DNA"/>
</dbReference>
<name>A0A0U2SAH3_9CAUD</name>
<protein>
    <submittedName>
        <fullName evidence="2">Uncharacterized protein</fullName>
    </submittedName>
</protein>
<reference evidence="2 3" key="1">
    <citation type="submission" date="2015-12" db="EMBL/GenBank/DDBJ databases">
        <title>In silico genomic study of Pseudomonas phage SM1.</title>
        <authorList>
            <person name="Zawawi N.A.M."/>
            <person name="Mat-Arip Y."/>
            <person name="Wan-Jauhari W.K."/>
            <person name="Fauzi A.A."/>
            <person name="Yee F.J."/>
        </authorList>
    </citation>
    <scope>NUCLEOTIDE SEQUENCE [LARGE SCALE GENOMIC DNA]</scope>
</reference>
<proteinExistence type="predicted"/>
<evidence type="ECO:0000313" key="3">
    <source>
        <dbReference type="Proteomes" id="UP000224832"/>
    </source>
</evidence>
<feature type="transmembrane region" description="Helical" evidence="1">
    <location>
        <begin position="179"/>
        <end position="199"/>
    </location>
</feature>
<keyword evidence="1" id="KW-1133">Transmembrane helix</keyword>
<sequence length="210" mass="24131">MGATYSEKTYRRLQSVCLGLTILSLFVLFYVHQYVIDGDARNITQTLGRVASSYVEPESNPQAIIRAEDHCRFWDSSYCKAAEIRRTTFTSYFNMPLRVPAYIQQDPQYMDFQKAKQQLLKSTSTFVLFLNTKPSNEEYKAKAQSFEKEADELVGNIINSLYGLQQTATSRSDRANIPLLVVCYLIALAQFAILSIMRFDWGLQWTRKLG</sequence>